<comment type="function">
    <text evidence="8">Catalyzes the condensation of pantoate with beta-alanine in an ATP-dependent reaction via a pantoyl-adenylate intermediate.</text>
</comment>
<evidence type="ECO:0000256" key="3">
    <source>
        <dbReference type="ARBA" id="ARBA00022598"/>
    </source>
</evidence>
<keyword evidence="6 8" id="KW-0067">ATP-binding</keyword>
<dbReference type="HOGENOM" id="CLU_047148_0_0_6"/>
<keyword evidence="8" id="KW-0963">Cytoplasm</keyword>
<sequence length="297" mass="32889">MYVMKTTGDRQRLRAQLAECRARGQRIAFVPTMGNLHDGHLQLVRRGLELADIVVVSIFVNPLQFGAGEDLDAYPRTLAADKEKLFAEGVKFLYTPDATDIYPEGLERHTQVLVPDLSETLCGSSRPGHFNGVATIVAKLFNIVQPDVAIFGEKDFQQLSIVRKMVADLCLPLDVIGVPTVRDRDGLALSSRNGYLSPTERRIAPLLHETLGSCRDAIACGFDNFLQLESHARMRLLQAGFEPDYFAIRDARTLRQVTEDTEEIAILAAARLGSTRLIDNLRLSLNPASDWGMLATP</sequence>
<keyword evidence="3 8" id="KW-0436">Ligase</keyword>
<keyword evidence="5 8" id="KW-0547">Nucleotide-binding</keyword>
<comment type="miscellaneous">
    <text evidence="8">The reaction proceeds by a bi uni uni bi ping pong mechanism.</text>
</comment>
<dbReference type="GO" id="GO:0015940">
    <property type="term" value="P:pantothenate biosynthetic process"/>
    <property type="evidence" value="ECO:0007669"/>
    <property type="project" value="UniProtKB-UniRule"/>
</dbReference>
<comment type="subcellular location">
    <subcellularLocation>
        <location evidence="8">Cytoplasm</location>
    </subcellularLocation>
</comment>
<feature type="binding site" evidence="8">
    <location>
        <position position="64"/>
    </location>
    <ligand>
        <name>(R)-pantoate</name>
        <dbReference type="ChEBI" id="CHEBI:15980"/>
    </ligand>
</feature>
<feature type="binding site" evidence="8">
    <location>
        <position position="158"/>
    </location>
    <ligand>
        <name>(R)-pantoate</name>
        <dbReference type="ChEBI" id="CHEBI:15980"/>
    </ligand>
</feature>
<feature type="binding site" evidence="8">
    <location>
        <begin position="189"/>
        <end position="192"/>
    </location>
    <ligand>
        <name>ATP</name>
        <dbReference type="ChEBI" id="CHEBI:30616"/>
    </ligand>
</feature>
<feature type="binding site" evidence="8">
    <location>
        <position position="181"/>
    </location>
    <ligand>
        <name>ATP</name>
        <dbReference type="ChEBI" id="CHEBI:30616"/>
    </ligand>
</feature>
<organism evidence="9 10">
    <name type="scientific">Pseudohaliea rubra DSM 19751</name>
    <dbReference type="NCBI Taxonomy" id="1265313"/>
    <lineage>
        <taxon>Bacteria</taxon>
        <taxon>Pseudomonadati</taxon>
        <taxon>Pseudomonadota</taxon>
        <taxon>Gammaproteobacteria</taxon>
        <taxon>Cellvibrionales</taxon>
        <taxon>Halieaceae</taxon>
        <taxon>Pseudohaliea</taxon>
    </lineage>
</organism>
<dbReference type="eggNOG" id="COG0414">
    <property type="taxonomic scope" value="Bacteria"/>
</dbReference>
<dbReference type="PANTHER" id="PTHR21299:SF1">
    <property type="entry name" value="PANTOATE--BETA-ALANINE LIGASE"/>
    <property type="match status" value="1"/>
</dbReference>
<comment type="subunit">
    <text evidence="8">Homodimer.</text>
</comment>
<dbReference type="UniPathway" id="UPA00028">
    <property type="reaction ID" value="UER00005"/>
</dbReference>
<evidence type="ECO:0000256" key="6">
    <source>
        <dbReference type="ARBA" id="ARBA00022840"/>
    </source>
</evidence>
<comment type="caution">
    <text evidence="9">The sequence shown here is derived from an EMBL/GenBank/DDBJ whole genome shotgun (WGS) entry which is preliminary data.</text>
</comment>
<dbReference type="SUPFAM" id="SSF52374">
    <property type="entry name" value="Nucleotidylyl transferase"/>
    <property type="match status" value="1"/>
</dbReference>
<comment type="catalytic activity">
    <reaction evidence="7 8">
        <text>(R)-pantoate + beta-alanine + ATP = (R)-pantothenate + AMP + diphosphate + H(+)</text>
        <dbReference type="Rhea" id="RHEA:10912"/>
        <dbReference type="ChEBI" id="CHEBI:15378"/>
        <dbReference type="ChEBI" id="CHEBI:15980"/>
        <dbReference type="ChEBI" id="CHEBI:29032"/>
        <dbReference type="ChEBI" id="CHEBI:30616"/>
        <dbReference type="ChEBI" id="CHEBI:33019"/>
        <dbReference type="ChEBI" id="CHEBI:57966"/>
        <dbReference type="ChEBI" id="CHEBI:456215"/>
        <dbReference type="EC" id="6.3.2.1"/>
    </reaction>
</comment>
<feature type="active site" description="Proton donor" evidence="8">
    <location>
        <position position="40"/>
    </location>
</feature>
<feature type="binding site" evidence="8">
    <location>
        <begin position="152"/>
        <end position="155"/>
    </location>
    <ligand>
        <name>ATP</name>
        <dbReference type="ChEBI" id="CHEBI:30616"/>
    </ligand>
</feature>
<comment type="pathway">
    <text evidence="1 8">Cofactor biosynthesis; (R)-pantothenate biosynthesis; (R)-pantothenate from (R)-pantoate and beta-alanine: step 1/1.</text>
</comment>
<dbReference type="EMBL" id="AUVB01000085">
    <property type="protein sequence ID" value="KGE02705.1"/>
    <property type="molecule type" value="Genomic_DNA"/>
</dbReference>
<dbReference type="HAMAP" id="MF_00158">
    <property type="entry name" value="PanC"/>
    <property type="match status" value="1"/>
</dbReference>
<evidence type="ECO:0000256" key="2">
    <source>
        <dbReference type="ARBA" id="ARBA00009256"/>
    </source>
</evidence>
<feature type="binding site" evidence="8">
    <location>
        <position position="64"/>
    </location>
    <ligand>
        <name>beta-alanine</name>
        <dbReference type="ChEBI" id="CHEBI:57966"/>
    </ligand>
</feature>
<keyword evidence="10" id="KW-1185">Reference proteome</keyword>
<protein>
    <recommendedName>
        <fullName evidence="8">Pantothenate synthetase</fullName>
        <shortName evidence="8">PS</shortName>
        <ecNumber evidence="8">6.3.2.1</ecNumber>
    </recommendedName>
    <alternativeName>
        <fullName evidence="8">Pantoate--beta-alanine ligase</fullName>
    </alternativeName>
    <alternativeName>
        <fullName evidence="8">Pantoate-activating enzyme</fullName>
    </alternativeName>
</protein>
<dbReference type="NCBIfam" id="TIGR00125">
    <property type="entry name" value="cyt_tran_rel"/>
    <property type="match status" value="1"/>
</dbReference>
<evidence type="ECO:0000256" key="8">
    <source>
        <dbReference type="HAMAP-Rule" id="MF_00158"/>
    </source>
</evidence>
<dbReference type="Gene3D" id="3.40.50.620">
    <property type="entry name" value="HUPs"/>
    <property type="match status" value="1"/>
</dbReference>
<reference evidence="9 10" key="1">
    <citation type="journal article" date="2014" name="Genome Announc.">
        <title>Genome Sequence of Gammaproteobacterial Pseudohaliea rubra Type Strain DSM 19751, Isolated from Coastal Seawater of the Mediterranean Sea.</title>
        <authorList>
            <person name="Spring S."/>
            <person name="Fiebig A."/>
            <person name="Riedel T."/>
            <person name="Goker M."/>
            <person name="Klenk H.P."/>
        </authorList>
    </citation>
    <scope>NUCLEOTIDE SEQUENCE [LARGE SCALE GENOMIC DNA]</scope>
    <source>
        <strain evidence="9 10">DSM 19751</strain>
    </source>
</reference>
<name>A0A095VMW2_9GAMM</name>
<dbReference type="EC" id="6.3.2.1" evidence="8"/>
<evidence type="ECO:0000256" key="4">
    <source>
        <dbReference type="ARBA" id="ARBA00022655"/>
    </source>
</evidence>
<dbReference type="NCBIfam" id="TIGR00018">
    <property type="entry name" value="panC"/>
    <property type="match status" value="1"/>
</dbReference>
<dbReference type="GO" id="GO:0005524">
    <property type="term" value="F:ATP binding"/>
    <property type="evidence" value="ECO:0007669"/>
    <property type="project" value="UniProtKB-KW"/>
</dbReference>
<dbReference type="Gene3D" id="3.30.1300.10">
    <property type="entry name" value="Pantoate-beta-alanine ligase, C-terminal domain"/>
    <property type="match status" value="1"/>
</dbReference>
<dbReference type="STRING" id="1265313.HRUBRA_02683"/>
<dbReference type="PANTHER" id="PTHR21299">
    <property type="entry name" value="CYTIDYLATE KINASE/PANTOATE-BETA-ALANINE LIGASE"/>
    <property type="match status" value="1"/>
</dbReference>
<dbReference type="InterPro" id="IPR014729">
    <property type="entry name" value="Rossmann-like_a/b/a_fold"/>
</dbReference>
<gene>
    <name evidence="8" type="primary">panC</name>
    <name evidence="9" type="ORF">HRUBRA_02683</name>
</gene>
<accession>A0A095VMW2</accession>
<dbReference type="GO" id="GO:0005829">
    <property type="term" value="C:cytosol"/>
    <property type="evidence" value="ECO:0007669"/>
    <property type="project" value="TreeGrafter"/>
</dbReference>
<dbReference type="Proteomes" id="UP000029640">
    <property type="component" value="Unassembled WGS sequence"/>
</dbReference>
<dbReference type="InterPro" id="IPR003721">
    <property type="entry name" value="Pantoate_ligase"/>
</dbReference>
<evidence type="ECO:0000313" key="10">
    <source>
        <dbReference type="Proteomes" id="UP000029640"/>
    </source>
</evidence>
<comment type="similarity">
    <text evidence="2 8">Belongs to the pantothenate synthetase family.</text>
</comment>
<proteinExistence type="inferred from homology"/>
<keyword evidence="4 8" id="KW-0566">Pantothenate biosynthesis</keyword>
<dbReference type="AlphaFoldDB" id="A0A095VMW2"/>
<dbReference type="Pfam" id="PF02569">
    <property type="entry name" value="Pantoate_ligase"/>
    <property type="match status" value="1"/>
</dbReference>
<dbReference type="InterPro" id="IPR042176">
    <property type="entry name" value="Pantoate_ligase_C"/>
</dbReference>
<evidence type="ECO:0000313" key="9">
    <source>
        <dbReference type="EMBL" id="KGE02705.1"/>
    </source>
</evidence>
<dbReference type="CDD" id="cd00560">
    <property type="entry name" value="PanC"/>
    <property type="match status" value="1"/>
</dbReference>
<dbReference type="GO" id="GO:0004592">
    <property type="term" value="F:pantoate-beta-alanine ligase activity"/>
    <property type="evidence" value="ECO:0007669"/>
    <property type="project" value="UniProtKB-UniRule"/>
</dbReference>
<dbReference type="PATRIC" id="fig|1265313.6.peg.2642"/>
<dbReference type="InterPro" id="IPR004821">
    <property type="entry name" value="Cyt_trans-like"/>
</dbReference>
<feature type="binding site" evidence="8">
    <location>
        <begin position="33"/>
        <end position="40"/>
    </location>
    <ligand>
        <name>ATP</name>
        <dbReference type="ChEBI" id="CHEBI:30616"/>
    </ligand>
</feature>
<evidence type="ECO:0000256" key="1">
    <source>
        <dbReference type="ARBA" id="ARBA00004990"/>
    </source>
</evidence>
<dbReference type="FunFam" id="3.40.50.620:FF:000013">
    <property type="entry name" value="Pantothenate synthetase"/>
    <property type="match status" value="1"/>
</dbReference>
<evidence type="ECO:0000256" key="5">
    <source>
        <dbReference type="ARBA" id="ARBA00022741"/>
    </source>
</evidence>
<evidence type="ECO:0000256" key="7">
    <source>
        <dbReference type="ARBA" id="ARBA00048258"/>
    </source>
</evidence>